<proteinExistence type="predicted"/>
<keyword evidence="1" id="KW-0732">Signal</keyword>
<gene>
    <name evidence="2" type="ORF">Pan189_10250</name>
</gene>
<sequence precursor="true">MRSAGIAVATLCTAFAMTASSNTASAQRFDYDDDDGFRRNFDYDDDDGFRRNFDYDDDDGIRGFRGRSFYQPYAPRVVPRQYYYGQPRYYAPSPYYGGYHGYRGGYYGRYGGYGGSRLNINVPYFSLRIR</sequence>
<dbReference type="EMBL" id="CP036268">
    <property type="protein sequence ID" value="QDT36664.1"/>
    <property type="molecule type" value="Genomic_DNA"/>
</dbReference>
<dbReference type="RefSeq" id="WP_145362849.1">
    <property type="nucleotide sequence ID" value="NZ_CP036268.1"/>
</dbReference>
<dbReference type="KEGG" id="svp:Pan189_10250"/>
<evidence type="ECO:0000313" key="2">
    <source>
        <dbReference type="EMBL" id="QDT36664.1"/>
    </source>
</evidence>
<feature type="chain" id="PRO_5022112236" evidence="1">
    <location>
        <begin position="27"/>
        <end position="130"/>
    </location>
</feature>
<feature type="signal peptide" evidence="1">
    <location>
        <begin position="1"/>
        <end position="26"/>
    </location>
</feature>
<evidence type="ECO:0000256" key="1">
    <source>
        <dbReference type="SAM" id="SignalP"/>
    </source>
</evidence>
<dbReference type="Proteomes" id="UP000317318">
    <property type="component" value="Chromosome"/>
</dbReference>
<evidence type="ECO:0000313" key="3">
    <source>
        <dbReference type="Proteomes" id="UP000317318"/>
    </source>
</evidence>
<keyword evidence="3" id="KW-1185">Reference proteome</keyword>
<reference evidence="2 3" key="1">
    <citation type="submission" date="2019-02" db="EMBL/GenBank/DDBJ databases">
        <title>Deep-cultivation of Planctomycetes and their phenomic and genomic characterization uncovers novel biology.</title>
        <authorList>
            <person name="Wiegand S."/>
            <person name="Jogler M."/>
            <person name="Boedeker C."/>
            <person name="Pinto D."/>
            <person name="Vollmers J."/>
            <person name="Rivas-Marin E."/>
            <person name="Kohn T."/>
            <person name="Peeters S.H."/>
            <person name="Heuer A."/>
            <person name="Rast P."/>
            <person name="Oberbeckmann S."/>
            <person name="Bunk B."/>
            <person name="Jeske O."/>
            <person name="Meyerdierks A."/>
            <person name="Storesund J.E."/>
            <person name="Kallscheuer N."/>
            <person name="Luecker S."/>
            <person name="Lage O.M."/>
            <person name="Pohl T."/>
            <person name="Merkel B.J."/>
            <person name="Hornburger P."/>
            <person name="Mueller R.-W."/>
            <person name="Bruemmer F."/>
            <person name="Labrenz M."/>
            <person name="Spormann A.M."/>
            <person name="Op den Camp H."/>
            <person name="Overmann J."/>
            <person name="Amann R."/>
            <person name="Jetten M.S.M."/>
            <person name="Mascher T."/>
            <person name="Medema M.H."/>
            <person name="Devos D.P."/>
            <person name="Kaster A.-K."/>
            <person name="Ovreas L."/>
            <person name="Rohde M."/>
            <person name="Galperin M.Y."/>
            <person name="Jogler C."/>
        </authorList>
    </citation>
    <scope>NUCLEOTIDE SEQUENCE [LARGE SCALE GENOMIC DNA]</scope>
    <source>
        <strain evidence="2 3">Pan189</strain>
    </source>
</reference>
<name>A0A517QYJ4_9PLAN</name>
<protein>
    <submittedName>
        <fullName evidence="2">Uncharacterized protein</fullName>
    </submittedName>
</protein>
<dbReference type="AlphaFoldDB" id="A0A517QYJ4"/>
<accession>A0A517QYJ4</accession>
<organism evidence="2 3">
    <name type="scientific">Stratiformator vulcanicus</name>
    <dbReference type="NCBI Taxonomy" id="2527980"/>
    <lineage>
        <taxon>Bacteria</taxon>
        <taxon>Pseudomonadati</taxon>
        <taxon>Planctomycetota</taxon>
        <taxon>Planctomycetia</taxon>
        <taxon>Planctomycetales</taxon>
        <taxon>Planctomycetaceae</taxon>
        <taxon>Stratiformator</taxon>
    </lineage>
</organism>